<evidence type="ECO:0000256" key="5">
    <source>
        <dbReference type="ARBA" id="ARBA00022917"/>
    </source>
</evidence>
<keyword evidence="12" id="KW-1185">Reference proteome</keyword>
<dbReference type="PROSITE" id="PS01234">
    <property type="entry name" value="GATB"/>
    <property type="match status" value="1"/>
</dbReference>
<dbReference type="FunFam" id="1.10.10.410:FF:000001">
    <property type="entry name" value="Aspartyl/glutamyl-tRNA(Asn/Gln) amidotransferase subunit B"/>
    <property type="match status" value="1"/>
</dbReference>
<dbReference type="PANTHER" id="PTHR11659">
    <property type="entry name" value="GLUTAMYL-TRNA GLN AMIDOTRANSFERASE SUBUNIT B MITOCHONDRIAL AND PROKARYOTIC PET112-RELATED"/>
    <property type="match status" value="1"/>
</dbReference>
<dbReference type="InterPro" id="IPR017958">
    <property type="entry name" value="Gln-tRNA_amidoTrfase_suB_CS"/>
</dbReference>
<dbReference type="GO" id="GO:0030956">
    <property type="term" value="C:glutamyl-tRNA(Gln) amidotransferase complex"/>
    <property type="evidence" value="ECO:0007669"/>
    <property type="project" value="UniProtKB-UniRule"/>
</dbReference>
<dbReference type="InterPro" id="IPR014746">
    <property type="entry name" value="Gln_synth/guanido_kin_cat_dom"/>
</dbReference>
<dbReference type="SUPFAM" id="SSF89095">
    <property type="entry name" value="GatB/YqeY motif"/>
    <property type="match status" value="1"/>
</dbReference>
<dbReference type="Proteomes" id="UP000232323">
    <property type="component" value="Unassembled WGS sequence"/>
</dbReference>
<comment type="catalytic activity">
    <reaction evidence="8 9">
        <text>L-glutamyl-tRNA(Gln) + L-glutamine + ATP + H2O = L-glutaminyl-tRNA(Gln) + L-glutamate + ADP + phosphate + H(+)</text>
        <dbReference type="Rhea" id="RHEA:17521"/>
        <dbReference type="Rhea" id="RHEA-COMP:9681"/>
        <dbReference type="Rhea" id="RHEA-COMP:9684"/>
        <dbReference type="ChEBI" id="CHEBI:15377"/>
        <dbReference type="ChEBI" id="CHEBI:15378"/>
        <dbReference type="ChEBI" id="CHEBI:29985"/>
        <dbReference type="ChEBI" id="CHEBI:30616"/>
        <dbReference type="ChEBI" id="CHEBI:43474"/>
        <dbReference type="ChEBI" id="CHEBI:58359"/>
        <dbReference type="ChEBI" id="CHEBI:78520"/>
        <dbReference type="ChEBI" id="CHEBI:78521"/>
        <dbReference type="ChEBI" id="CHEBI:456216"/>
    </reaction>
</comment>
<dbReference type="GO" id="GO:0005739">
    <property type="term" value="C:mitochondrion"/>
    <property type="evidence" value="ECO:0007669"/>
    <property type="project" value="UniProtKB-SubCell"/>
</dbReference>
<comment type="subcellular location">
    <subcellularLocation>
        <location evidence="9">Mitochondrion</location>
    </subcellularLocation>
    <subcellularLocation>
        <location evidence="9">Plastid</location>
        <location evidence="9">Chloroplast</location>
    </subcellularLocation>
</comment>
<evidence type="ECO:0000259" key="10">
    <source>
        <dbReference type="SMART" id="SM00845"/>
    </source>
</evidence>
<accession>A0A250X3L6</accession>
<protein>
    <recommendedName>
        <fullName evidence="9">Glutamyl-tRNA(Gln) amidotransferase subunit B, chloroplastic/mitochondrial</fullName>
        <shortName evidence="9">Glu-AdT subunit B</shortName>
        <ecNumber evidence="9">6.3.5.-</ecNumber>
    </recommendedName>
</protein>
<dbReference type="SUPFAM" id="SSF55931">
    <property type="entry name" value="Glutamine synthetase/guanido kinase"/>
    <property type="match status" value="1"/>
</dbReference>
<dbReference type="EC" id="6.3.5.-" evidence="9"/>
<dbReference type="GO" id="GO:0005524">
    <property type="term" value="F:ATP binding"/>
    <property type="evidence" value="ECO:0007669"/>
    <property type="project" value="UniProtKB-KW"/>
</dbReference>
<keyword evidence="9" id="KW-0150">Chloroplast</keyword>
<dbReference type="GO" id="GO:0050566">
    <property type="term" value="F:asparaginyl-tRNA synthase (glutamine-hydrolyzing) activity"/>
    <property type="evidence" value="ECO:0007669"/>
    <property type="project" value="RHEA"/>
</dbReference>
<dbReference type="InterPro" id="IPR003789">
    <property type="entry name" value="Asn/Gln_tRNA_amidoTrase-B-like"/>
</dbReference>
<name>A0A250X3L6_9CHLO</name>
<comment type="caution">
    <text evidence="11">The sequence shown here is derived from an EMBL/GenBank/DDBJ whole genome shotgun (WGS) entry which is preliminary data.</text>
</comment>
<dbReference type="GO" id="GO:0009507">
    <property type="term" value="C:chloroplast"/>
    <property type="evidence" value="ECO:0007669"/>
    <property type="project" value="UniProtKB-SubCell"/>
</dbReference>
<comment type="similarity">
    <text evidence="1 9">Belongs to the GatB/GatE family. GatB subfamily.</text>
</comment>
<dbReference type="OrthoDB" id="1722066at2759"/>
<dbReference type="NCBIfam" id="NF004014">
    <property type="entry name" value="PRK05477.1-4"/>
    <property type="match status" value="1"/>
</dbReference>
<organism evidence="11 12">
    <name type="scientific">Chlamydomonas eustigma</name>
    <dbReference type="NCBI Taxonomy" id="1157962"/>
    <lineage>
        <taxon>Eukaryota</taxon>
        <taxon>Viridiplantae</taxon>
        <taxon>Chlorophyta</taxon>
        <taxon>core chlorophytes</taxon>
        <taxon>Chlorophyceae</taxon>
        <taxon>CS clade</taxon>
        <taxon>Chlamydomonadales</taxon>
        <taxon>Chlamydomonadaceae</taxon>
        <taxon>Chlamydomonas</taxon>
    </lineage>
</organism>
<gene>
    <name evidence="9" type="primary">GATB</name>
    <name evidence="11" type="ORF">CEUSTIGMA_g5094.t1</name>
</gene>
<dbReference type="Pfam" id="PF02637">
    <property type="entry name" value="GatB_Yqey"/>
    <property type="match status" value="1"/>
</dbReference>
<evidence type="ECO:0000256" key="9">
    <source>
        <dbReference type="HAMAP-Rule" id="MF_03147"/>
    </source>
</evidence>
<evidence type="ECO:0000256" key="3">
    <source>
        <dbReference type="ARBA" id="ARBA00022741"/>
    </source>
</evidence>
<dbReference type="InterPro" id="IPR018027">
    <property type="entry name" value="Asn/Gln_amidotransferase"/>
</dbReference>
<comment type="function">
    <text evidence="9">Allows the formation of correctly charged Gln-tRNA(Gln) through the transamidation of misacylated Glu-tRNA(Gln) in chloroplasts and mitochondria. The reaction takes place in the presence of glutamine and ATP through an activated gamma-phospho-Glu-tRNA(Gln).</text>
</comment>
<sequence length="560" mass="61234">MQSALRSVGQTAAKARSLSQCKLGYSSGRPSPESIGLLSSTLTSYAHFTSRFTVKSIATASEAEVSNASTSASQVEYEAVIGIETHVQLQTRSKAFCSCPSEYGAEPNTNICPVCMGHPGSLPVVNTQMATLAIRAGLALNSNIAKRSKFDRKQYFYPDLPKGYQISQYDEPVCTNGHIEVQLSDGSKQKFGVIRAHLEEDAGKTVYGGADRLAGSEYSLVDYNRAGVPLLEIVSSPDMRTGKDVYAYGAELRRIVRFLGISDGNMAEGSMRCDVNISVRPKGSSTFGTKVEIKNMNNLSNMQKAIEYEFDRQVSLVKSGQEAEIVQETRLWDEFKLKTTSMRKKEGLADYRYFPEPDLLPLEISEEMIEAVKSSMPELPSAKRERYSALGLPMYDVLILADDVVTAKMFDDVIATGVAPKTASNWIMGDIMAYCNERKMGMDQLKIAPSALAEMISLIETNVISGKIAKDILPELLEGKGNAGVKAFVESKGLLMISDEAAISSMVAAVLAANLKELTDYRNGKTKLQGFFQGAVMKESKGRVNPQMMQQILMKMLKGE</sequence>
<keyword evidence="3 9" id="KW-0547">Nucleotide-binding</keyword>
<dbReference type="HAMAP" id="MF_00121">
    <property type="entry name" value="GatB"/>
    <property type="match status" value="1"/>
</dbReference>
<evidence type="ECO:0000256" key="1">
    <source>
        <dbReference type="ARBA" id="ARBA00005306"/>
    </source>
</evidence>
<dbReference type="Pfam" id="PF02934">
    <property type="entry name" value="GatB_N"/>
    <property type="match status" value="1"/>
</dbReference>
<dbReference type="InterPro" id="IPR023168">
    <property type="entry name" value="GatB_Yqey_C_2"/>
</dbReference>
<dbReference type="GO" id="GO:0032543">
    <property type="term" value="P:mitochondrial translation"/>
    <property type="evidence" value="ECO:0007669"/>
    <property type="project" value="UniProtKB-UniRule"/>
</dbReference>
<evidence type="ECO:0000313" key="12">
    <source>
        <dbReference type="Proteomes" id="UP000232323"/>
    </source>
</evidence>
<dbReference type="PANTHER" id="PTHR11659:SF0">
    <property type="entry name" value="GLUTAMYL-TRNA(GLN) AMIDOTRANSFERASE SUBUNIT B, MITOCHONDRIAL"/>
    <property type="match status" value="1"/>
</dbReference>
<comment type="subunit">
    <text evidence="9">Subunit of the heterotrimeric GatCAB amidotransferase (AdT) complex, composed of A, B and C subunits.</text>
</comment>
<evidence type="ECO:0000256" key="2">
    <source>
        <dbReference type="ARBA" id="ARBA00022598"/>
    </source>
</evidence>
<dbReference type="EMBL" id="BEGY01000026">
    <property type="protein sequence ID" value="GAX77651.1"/>
    <property type="molecule type" value="Genomic_DNA"/>
</dbReference>
<dbReference type="InterPro" id="IPR004413">
    <property type="entry name" value="GatB"/>
</dbReference>
<dbReference type="GO" id="GO:0070681">
    <property type="term" value="P:glutaminyl-tRNAGln biosynthesis via transamidation"/>
    <property type="evidence" value="ECO:0007669"/>
    <property type="project" value="UniProtKB-UniRule"/>
</dbReference>
<keyword evidence="5 9" id="KW-0648">Protein biosynthesis</keyword>
<evidence type="ECO:0000256" key="6">
    <source>
        <dbReference type="ARBA" id="ARBA00023128"/>
    </source>
</evidence>
<dbReference type="InterPro" id="IPR006075">
    <property type="entry name" value="Asn/Gln-tRNA_Trfase_suB/E_cat"/>
</dbReference>
<reference evidence="11 12" key="1">
    <citation type="submission" date="2017-08" db="EMBL/GenBank/DDBJ databases">
        <title>Acidophilic green algal genome provides insights into adaptation to an acidic environment.</title>
        <authorList>
            <person name="Hirooka S."/>
            <person name="Hirose Y."/>
            <person name="Kanesaki Y."/>
            <person name="Higuchi S."/>
            <person name="Fujiwara T."/>
            <person name="Onuma R."/>
            <person name="Era A."/>
            <person name="Ohbayashi R."/>
            <person name="Uzuka A."/>
            <person name="Nozaki H."/>
            <person name="Yoshikawa H."/>
            <person name="Miyagishima S.Y."/>
        </authorList>
    </citation>
    <scope>NUCLEOTIDE SEQUENCE [LARGE SCALE GENOMIC DNA]</scope>
    <source>
        <strain evidence="11 12">NIES-2499</strain>
    </source>
</reference>
<evidence type="ECO:0000313" key="11">
    <source>
        <dbReference type="EMBL" id="GAX77651.1"/>
    </source>
</evidence>
<dbReference type="GO" id="GO:0050567">
    <property type="term" value="F:glutaminyl-tRNA synthase (glutamine-hydrolyzing) activity"/>
    <property type="evidence" value="ECO:0007669"/>
    <property type="project" value="UniProtKB-UniRule"/>
</dbReference>
<dbReference type="InterPro" id="IPR017959">
    <property type="entry name" value="Asn/Gln-tRNA_amidoTrfase_suB/E"/>
</dbReference>
<keyword evidence="9" id="KW-0934">Plastid</keyword>
<evidence type="ECO:0000256" key="7">
    <source>
        <dbReference type="ARBA" id="ARBA00047380"/>
    </source>
</evidence>
<evidence type="ECO:0000256" key="4">
    <source>
        <dbReference type="ARBA" id="ARBA00022840"/>
    </source>
</evidence>
<keyword evidence="4 9" id="KW-0067">ATP-binding</keyword>
<dbReference type="NCBIfam" id="NF004012">
    <property type="entry name" value="PRK05477.1-2"/>
    <property type="match status" value="1"/>
</dbReference>
<proteinExistence type="inferred from homology"/>
<dbReference type="SMART" id="SM00845">
    <property type="entry name" value="GatB_Yqey"/>
    <property type="match status" value="1"/>
</dbReference>
<dbReference type="Gene3D" id="1.10.10.410">
    <property type="match status" value="1"/>
</dbReference>
<feature type="domain" description="Asn/Gln amidotransferase" evidence="10">
    <location>
        <begin position="408"/>
        <end position="557"/>
    </location>
</feature>
<dbReference type="STRING" id="1157962.A0A250X3L6"/>
<dbReference type="NCBIfam" id="TIGR00133">
    <property type="entry name" value="gatB"/>
    <property type="match status" value="1"/>
</dbReference>
<dbReference type="AlphaFoldDB" id="A0A250X3L6"/>
<keyword evidence="6 9" id="KW-0496">Mitochondrion</keyword>
<comment type="catalytic activity">
    <reaction evidence="7">
        <text>L-aspartyl-tRNA(Asn) + L-glutamine + ATP + H2O = L-asparaginyl-tRNA(Asn) + L-glutamate + ADP + phosphate + 2 H(+)</text>
        <dbReference type="Rhea" id="RHEA:14513"/>
        <dbReference type="Rhea" id="RHEA-COMP:9674"/>
        <dbReference type="Rhea" id="RHEA-COMP:9677"/>
        <dbReference type="ChEBI" id="CHEBI:15377"/>
        <dbReference type="ChEBI" id="CHEBI:15378"/>
        <dbReference type="ChEBI" id="CHEBI:29985"/>
        <dbReference type="ChEBI" id="CHEBI:30616"/>
        <dbReference type="ChEBI" id="CHEBI:43474"/>
        <dbReference type="ChEBI" id="CHEBI:58359"/>
        <dbReference type="ChEBI" id="CHEBI:78515"/>
        <dbReference type="ChEBI" id="CHEBI:78516"/>
        <dbReference type="ChEBI" id="CHEBI:456216"/>
    </reaction>
</comment>
<keyword evidence="2 9" id="KW-0436">Ligase</keyword>
<evidence type="ECO:0000256" key="8">
    <source>
        <dbReference type="ARBA" id="ARBA00047913"/>
    </source>
</evidence>